<gene>
    <name evidence="8" type="ORF">C8Q71DRAFT_494285</name>
</gene>
<evidence type="ECO:0000313" key="9">
    <source>
        <dbReference type="Proteomes" id="UP000814176"/>
    </source>
</evidence>
<reference evidence="8 9" key="1">
    <citation type="journal article" date="2021" name="Environ. Microbiol.">
        <title>Gene family expansions and transcriptome signatures uncover fungal adaptations to wood decay.</title>
        <authorList>
            <person name="Hage H."/>
            <person name="Miyauchi S."/>
            <person name="Viragh M."/>
            <person name="Drula E."/>
            <person name="Min B."/>
            <person name="Chaduli D."/>
            <person name="Navarro D."/>
            <person name="Favel A."/>
            <person name="Norest M."/>
            <person name="Lesage-Meessen L."/>
            <person name="Balint B."/>
            <person name="Merenyi Z."/>
            <person name="de Eugenio L."/>
            <person name="Morin E."/>
            <person name="Martinez A.T."/>
            <person name="Baldrian P."/>
            <person name="Stursova M."/>
            <person name="Martinez M.J."/>
            <person name="Novotny C."/>
            <person name="Magnuson J.K."/>
            <person name="Spatafora J.W."/>
            <person name="Maurice S."/>
            <person name="Pangilinan J."/>
            <person name="Andreopoulos W."/>
            <person name="LaButti K."/>
            <person name="Hundley H."/>
            <person name="Na H."/>
            <person name="Kuo A."/>
            <person name="Barry K."/>
            <person name="Lipzen A."/>
            <person name="Henrissat B."/>
            <person name="Riley R."/>
            <person name="Ahrendt S."/>
            <person name="Nagy L.G."/>
            <person name="Grigoriev I.V."/>
            <person name="Martin F."/>
            <person name="Rosso M.N."/>
        </authorList>
    </citation>
    <scope>NUCLEOTIDE SEQUENCE [LARGE SCALE GENOMIC DNA]</scope>
    <source>
        <strain evidence="8 9">CIRM-BRFM 1785</strain>
    </source>
</reference>
<comment type="caution">
    <text evidence="8">The sequence shown here is derived from an EMBL/GenBank/DDBJ whole genome shotgun (WGS) entry which is preliminary data.</text>
</comment>
<dbReference type="Gene3D" id="1.20.1250.20">
    <property type="entry name" value="MFS general substrate transporter like domains"/>
    <property type="match status" value="1"/>
</dbReference>
<evidence type="ECO:0000256" key="3">
    <source>
        <dbReference type="ARBA" id="ARBA00022989"/>
    </source>
</evidence>
<evidence type="ECO:0000256" key="4">
    <source>
        <dbReference type="ARBA" id="ARBA00023136"/>
    </source>
</evidence>
<evidence type="ECO:0000313" key="8">
    <source>
        <dbReference type="EMBL" id="KAH9839076.1"/>
    </source>
</evidence>
<dbReference type="PANTHER" id="PTHR34706:SF3">
    <property type="entry name" value="ANKYRIN REPEAT PROTEIN (AFU_ORTHOLOGUE AFUA_7G06200)"/>
    <property type="match status" value="1"/>
</dbReference>
<evidence type="ECO:0000256" key="2">
    <source>
        <dbReference type="ARBA" id="ARBA00022692"/>
    </source>
</evidence>
<dbReference type="SUPFAM" id="SSF103473">
    <property type="entry name" value="MFS general substrate transporter"/>
    <property type="match status" value="1"/>
</dbReference>
<sequence>MLFMGNVGPGNLMSLIASESYPQNVRGSFYGITAAFGTAGAIAGIHAFNAIDENLRKQWGFVITAICGIVGVIVAYFLPSASAVMCTNPSEEEATREVDTAATCRVRSQHEGQATQGDNGGTGDAARDRGSVVSYVDKDAEFAADDDFVPFAHGMSHSLGPDRPDPFGMPGAFDMPHLFHERDSASAPATVPCPSLETRRGVSSDARARVIQTNRVLLLQRMSADEALIFLPTQSSVVAEVAPTARQVQEVISECIISSELEANFSDNQVFLEAVTERATNLAPDDPHTFPITEENVRRITWLSMYQPIIYCDDSSSMAGERWRLQRDLVNRIASIVTQVVPETYGVWLRFINSRSAWDNLTPSRVLDAVDTVNPNGATPLGTTLRNRILQPLVYDVLAQRPRLERPLLICVVTDGCPTDGLAFERAIVECRTFLKNARCQSTEVRFCVNQVGDDPSSTDFLNSLRGNPEIQDVVYCTTGRLDEQFGELKAKERKLKEWLLKTLSDSIMQNRK</sequence>
<feature type="region of interest" description="Disordered" evidence="5">
    <location>
        <begin position="105"/>
        <end position="128"/>
    </location>
</feature>
<dbReference type="InterPro" id="IPR036465">
    <property type="entry name" value="vWFA_dom_sf"/>
</dbReference>
<dbReference type="PROSITE" id="PS50850">
    <property type="entry name" value="MFS"/>
    <property type="match status" value="1"/>
</dbReference>
<dbReference type="InterPro" id="IPR005828">
    <property type="entry name" value="MFS_sugar_transport-like"/>
</dbReference>
<proteinExistence type="predicted"/>
<dbReference type="SUPFAM" id="SSF53300">
    <property type="entry name" value="vWA-like"/>
    <property type="match status" value="1"/>
</dbReference>
<feature type="transmembrane region" description="Helical" evidence="6">
    <location>
        <begin position="29"/>
        <end position="48"/>
    </location>
</feature>
<accession>A0ABQ8KMQ5</accession>
<keyword evidence="2 6" id="KW-0812">Transmembrane</keyword>
<protein>
    <recommendedName>
        <fullName evidence="7">Major facilitator superfamily (MFS) profile domain-containing protein</fullName>
    </recommendedName>
</protein>
<dbReference type="Pfam" id="PF00083">
    <property type="entry name" value="Sugar_tr"/>
    <property type="match status" value="1"/>
</dbReference>
<keyword evidence="9" id="KW-1185">Reference proteome</keyword>
<dbReference type="RefSeq" id="XP_047780831.1">
    <property type="nucleotide sequence ID" value="XM_047918914.1"/>
</dbReference>
<evidence type="ECO:0000256" key="6">
    <source>
        <dbReference type="SAM" id="Phobius"/>
    </source>
</evidence>
<feature type="transmembrane region" description="Helical" evidence="6">
    <location>
        <begin position="60"/>
        <end position="78"/>
    </location>
</feature>
<feature type="domain" description="Major facilitator superfamily (MFS) profile" evidence="7">
    <location>
        <begin position="1"/>
        <end position="83"/>
    </location>
</feature>
<dbReference type="InterPro" id="IPR036259">
    <property type="entry name" value="MFS_trans_sf"/>
</dbReference>
<comment type="subcellular location">
    <subcellularLocation>
        <location evidence="1">Membrane</location>
        <topology evidence="1">Multi-pass membrane protein</topology>
    </subcellularLocation>
</comment>
<evidence type="ECO:0000259" key="7">
    <source>
        <dbReference type="PROSITE" id="PS50850"/>
    </source>
</evidence>
<keyword evidence="4 6" id="KW-0472">Membrane</keyword>
<dbReference type="Proteomes" id="UP000814176">
    <property type="component" value="Unassembled WGS sequence"/>
</dbReference>
<keyword evidence="3 6" id="KW-1133">Transmembrane helix</keyword>
<dbReference type="GeneID" id="71999646"/>
<organism evidence="8 9">
    <name type="scientific">Rhodofomes roseus</name>
    <dbReference type="NCBI Taxonomy" id="34475"/>
    <lineage>
        <taxon>Eukaryota</taxon>
        <taxon>Fungi</taxon>
        <taxon>Dikarya</taxon>
        <taxon>Basidiomycota</taxon>
        <taxon>Agaricomycotina</taxon>
        <taxon>Agaricomycetes</taxon>
        <taxon>Polyporales</taxon>
        <taxon>Rhodofomes</taxon>
    </lineage>
</organism>
<dbReference type="InterPro" id="IPR020846">
    <property type="entry name" value="MFS_dom"/>
</dbReference>
<evidence type="ECO:0000256" key="5">
    <source>
        <dbReference type="SAM" id="MobiDB-lite"/>
    </source>
</evidence>
<dbReference type="EMBL" id="JADCUA010000006">
    <property type="protein sequence ID" value="KAH9839076.1"/>
    <property type="molecule type" value="Genomic_DNA"/>
</dbReference>
<dbReference type="Gene3D" id="3.40.50.410">
    <property type="entry name" value="von Willebrand factor, type A domain"/>
    <property type="match status" value="1"/>
</dbReference>
<dbReference type="PANTHER" id="PTHR34706">
    <property type="entry name" value="SLR1338 PROTEIN"/>
    <property type="match status" value="1"/>
</dbReference>
<evidence type="ECO:0000256" key="1">
    <source>
        <dbReference type="ARBA" id="ARBA00004141"/>
    </source>
</evidence>
<name>A0ABQ8KMQ5_9APHY</name>